<dbReference type="OrthoDB" id="382408at2759"/>
<dbReference type="AlphaFoldDB" id="A0A0G4GIV7"/>
<reference evidence="2 3" key="1">
    <citation type="submission" date="2014-11" db="EMBL/GenBank/DDBJ databases">
        <authorList>
            <person name="Zhu J."/>
            <person name="Qi W."/>
            <person name="Song R."/>
        </authorList>
    </citation>
    <scope>NUCLEOTIDE SEQUENCE [LARGE SCALE GENOMIC DNA]</scope>
</reference>
<feature type="region of interest" description="Disordered" evidence="1">
    <location>
        <begin position="261"/>
        <end position="315"/>
    </location>
</feature>
<dbReference type="InParanoid" id="A0A0G4GIV7"/>
<feature type="region of interest" description="Disordered" evidence="1">
    <location>
        <begin position="1"/>
        <end position="76"/>
    </location>
</feature>
<feature type="compositionally biased region" description="Basic and acidic residues" evidence="1">
    <location>
        <begin position="59"/>
        <end position="69"/>
    </location>
</feature>
<dbReference type="Proteomes" id="UP000041254">
    <property type="component" value="Unassembled WGS sequence"/>
</dbReference>
<accession>A0A0G4GIV7</accession>
<dbReference type="SUPFAM" id="SSF53474">
    <property type="entry name" value="alpha/beta-Hydrolases"/>
    <property type="match status" value="1"/>
</dbReference>
<evidence type="ECO:0000313" key="2">
    <source>
        <dbReference type="EMBL" id="CEM29662.1"/>
    </source>
</evidence>
<dbReference type="EMBL" id="CDMY01000677">
    <property type="protein sequence ID" value="CEM29662.1"/>
    <property type="molecule type" value="Genomic_DNA"/>
</dbReference>
<dbReference type="VEuPathDB" id="CryptoDB:Vbra_17893"/>
<feature type="compositionally biased region" description="Basic and acidic residues" evidence="1">
    <location>
        <begin position="157"/>
        <end position="169"/>
    </location>
</feature>
<feature type="compositionally biased region" description="Basic residues" evidence="1">
    <location>
        <begin position="48"/>
        <end position="58"/>
    </location>
</feature>
<feature type="compositionally biased region" description="Basic and acidic residues" evidence="1">
    <location>
        <begin position="1"/>
        <end position="16"/>
    </location>
</feature>
<proteinExistence type="predicted"/>
<evidence type="ECO:0000256" key="1">
    <source>
        <dbReference type="SAM" id="MobiDB-lite"/>
    </source>
</evidence>
<protein>
    <submittedName>
        <fullName evidence="2">Uncharacterized protein</fullName>
    </submittedName>
</protein>
<organism evidence="2 3">
    <name type="scientific">Vitrella brassicaformis (strain CCMP3155)</name>
    <dbReference type="NCBI Taxonomy" id="1169540"/>
    <lineage>
        <taxon>Eukaryota</taxon>
        <taxon>Sar</taxon>
        <taxon>Alveolata</taxon>
        <taxon>Colpodellida</taxon>
        <taxon>Vitrellaceae</taxon>
        <taxon>Vitrella</taxon>
    </lineage>
</organism>
<keyword evidence="3" id="KW-1185">Reference proteome</keyword>
<gene>
    <name evidence="2" type="ORF">Vbra_17893</name>
</gene>
<evidence type="ECO:0000313" key="3">
    <source>
        <dbReference type="Proteomes" id="UP000041254"/>
    </source>
</evidence>
<feature type="region of interest" description="Disordered" evidence="1">
    <location>
        <begin position="601"/>
        <end position="630"/>
    </location>
</feature>
<feature type="region of interest" description="Disordered" evidence="1">
    <location>
        <begin position="125"/>
        <end position="183"/>
    </location>
</feature>
<dbReference type="InterPro" id="IPR029058">
    <property type="entry name" value="AB_hydrolase_fold"/>
</dbReference>
<name>A0A0G4GIV7_VITBC</name>
<sequence length="807" mass="88895">MSEARKRATRRPRESLHFSLKPFKALRGVKRHENDAPKETPSAEPRQHLCHVHRHGTRDRKEGSEEKSSGDAAGLPILPLRFEEALDQFLSAREDVYLPSRNSPTSRSSTDNGFRCTLSDLFDLESPITQKAQGDNDEPEGRVKPMSNLFEDESDMGDDREGEGKPAADKRRRKRRPQPPQRESWQEILCYNPRQYHELVICVTGVLGRDIFAAKHLTFDQFRQCFETAYGELQDMNFQIRRWRMRSFLVKPYTAIPTPCRPKHRPVLPARRLSRRPQPLEGDQSPVVDSARSASSCAREKRAGRGRRVSPSLQQRRKKPAIRLVVFLGGKDMLALDWLEFLAIHYEAKRRRGEGSPGGRKRERTALLLVDYPGYGVCEGSPNVETLCETAIAAIREGLSWLRGRHPSSPLKLHLLGYSLGTSVALKTATSILRDPSTVIPPTPPVPLASLSSFLDCPCIHAIPRPTIPPIDLFAAERDARKEDGEGETCSADGADDCPGGAPALLSCGGSSRLSRLSDSVFLDAPEVIDPFTPSRMADVESRVDAICGNNFDFLEVLSLPSEDATPPCLSMPAFPNSPNTANGAAVKQIEVTASTSVSSAFSTPLVDTPESQTREGPRRSSSAASQLPPLPDFHLEGLSLMAPFTNTEAMATELLRSVGLWGPPQLMAFFLKGLVAPSVKWDNLSALKDLIELQLGGQPSPACCKPPSLTVSIVHGSDDALTPPAMGEQLANVAHRCVREGRLKHAAHVLVSNDSGKSIRQILGEQKRKMIPDVQIHYSTVEGADHGSILVTERHVLEVLKHVRLD</sequence>
<dbReference type="Gene3D" id="3.40.50.1820">
    <property type="entry name" value="alpha/beta hydrolase"/>
    <property type="match status" value="1"/>
</dbReference>